<dbReference type="RefSeq" id="WP_316266504.1">
    <property type="nucleotide sequence ID" value="NZ_AP027742.1"/>
</dbReference>
<evidence type="ECO:0000313" key="3">
    <source>
        <dbReference type="Proteomes" id="UP001305815"/>
    </source>
</evidence>
<keyword evidence="3" id="KW-1185">Reference proteome</keyword>
<keyword evidence="1" id="KW-0812">Transmembrane</keyword>
<evidence type="ECO:0000256" key="1">
    <source>
        <dbReference type="SAM" id="Phobius"/>
    </source>
</evidence>
<feature type="transmembrane region" description="Helical" evidence="1">
    <location>
        <begin position="180"/>
        <end position="201"/>
    </location>
</feature>
<gene>
    <name evidence="2" type="ORF">Lac1_10730</name>
</gene>
<feature type="transmembrane region" description="Helical" evidence="1">
    <location>
        <begin position="230"/>
        <end position="250"/>
    </location>
</feature>
<feature type="transmembrane region" description="Helical" evidence="1">
    <location>
        <begin position="62"/>
        <end position="80"/>
    </location>
</feature>
<dbReference type="Pfam" id="PF12730">
    <property type="entry name" value="ABC2_membrane_4"/>
    <property type="match status" value="1"/>
</dbReference>
<keyword evidence="1" id="KW-1133">Transmembrane helix</keyword>
<keyword evidence="1" id="KW-0472">Membrane</keyword>
<sequence length="256" mass="28416">MNILSLTTMEFYKIKRSKILLLLTVPLIILWLPNVINAHMSAEPVMEGISPANNFLIQSFMGYVWFILPASIIVCTVMLQQMERTNRGILKMLALPLHPSALSLSKFSVLLSLTALQCALMTGCYLLCSRIASVYTGADLTSPLRTALPLAVSVFLSALPMTALYWMLAVILKTPVFSMVLGLATMVPSVLFINTKVWFLYPTCYPFYVITQKYGQLAGDTAQKIDLLPWIPAAASIFILCLLLSCLFFGHGEKKH</sequence>
<dbReference type="EMBL" id="AP027742">
    <property type="protein sequence ID" value="BDZ76890.1"/>
    <property type="molecule type" value="Genomic_DNA"/>
</dbReference>
<dbReference type="CDD" id="cd21809">
    <property type="entry name" value="ABC-2_lan_permease-like"/>
    <property type="match status" value="1"/>
</dbReference>
<proteinExistence type="predicted"/>
<name>A0ABM8I1T4_9FIRM</name>
<protein>
    <submittedName>
        <fullName evidence="2">RumG protein</fullName>
    </submittedName>
</protein>
<dbReference type="Proteomes" id="UP001305815">
    <property type="component" value="Chromosome"/>
</dbReference>
<accession>A0ABM8I1T4</accession>
<evidence type="ECO:0000313" key="2">
    <source>
        <dbReference type="EMBL" id="BDZ76890.1"/>
    </source>
</evidence>
<organism evidence="2 3">
    <name type="scientific">Claveliimonas bilis</name>
    <dbReference type="NCBI Taxonomy" id="3028070"/>
    <lineage>
        <taxon>Bacteria</taxon>
        <taxon>Bacillati</taxon>
        <taxon>Bacillota</taxon>
        <taxon>Clostridia</taxon>
        <taxon>Lachnospirales</taxon>
        <taxon>Lachnospiraceae</taxon>
        <taxon>Claveliimonas</taxon>
    </lineage>
</organism>
<feature type="transmembrane region" description="Helical" evidence="1">
    <location>
        <begin position="101"/>
        <end position="128"/>
    </location>
</feature>
<reference evidence="3" key="1">
    <citation type="journal article" date="2023" name="Int. J. Syst. Evol. Microbiol.">
        <title>Claveliimonas bilis gen. nov., sp. nov., deoxycholic acid-producing bacteria isolated from human faeces, and reclassification of Sellimonas monacensis Zenner et al. 2021 as Claveliimonas monacensis comb. nov.</title>
        <authorList>
            <person name="Hisatomi A."/>
            <person name="Kastawa N.W.E.P.G."/>
            <person name="Song I."/>
            <person name="Ohkuma M."/>
            <person name="Fukiya S."/>
            <person name="Sakamoto M."/>
        </authorList>
    </citation>
    <scope>NUCLEOTIDE SEQUENCE [LARGE SCALE GENOMIC DNA]</scope>
    <source>
        <strain evidence="3">12BBH14</strain>
    </source>
</reference>
<feature type="transmembrane region" description="Helical" evidence="1">
    <location>
        <begin position="148"/>
        <end position="168"/>
    </location>
</feature>